<protein>
    <recommendedName>
        <fullName evidence="1">LysM domain-containing protein</fullName>
    </recommendedName>
</protein>
<dbReference type="AlphaFoldDB" id="A0A8H5FQN6"/>
<feature type="domain" description="LysM" evidence="1">
    <location>
        <begin position="8"/>
        <end position="52"/>
    </location>
</feature>
<reference evidence="2 3" key="1">
    <citation type="journal article" date="2020" name="ISME J.">
        <title>Uncovering the hidden diversity of litter-decomposition mechanisms in mushroom-forming fungi.</title>
        <authorList>
            <person name="Floudas D."/>
            <person name="Bentzer J."/>
            <person name="Ahren D."/>
            <person name="Johansson T."/>
            <person name="Persson P."/>
            <person name="Tunlid A."/>
        </authorList>
    </citation>
    <scope>NUCLEOTIDE SEQUENCE [LARGE SCALE GENOMIC DNA]</scope>
    <source>
        <strain evidence="2 3">CBS 291.85</strain>
    </source>
</reference>
<keyword evidence="3" id="KW-1185">Reference proteome</keyword>
<comment type="caution">
    <text evidence="2">The sequence shown here is derived from an EMBL/GenBank/DDBJ whole genome shotgun (WGS) entry which is preliminary data.</text>
</comment>
<evidence type="ECO:0000259" key="1">
    <source>
        <dbReference type="PROSITE" id="PS51782"/>
    </source>
</evidence>
<dbReference type="InterPro" id="IPR018392">
    <property type="entry name" value="LysM"/>
</dbReference>
<dbReference type="InterPro" id="IPR036779">
    <property type="entry name" value="LysM_dom_sf"/>
</dbReference>
<dbReference type="PROSITE" id="PS51782">
    <property type="entry name" value="LYSM"/>
    <property type="match status" value="1"/>
</dbReference>
<dbReference type="SUPFAM" id="SSF54106">
    <property type="entry name" value="LysM domain"/>
    <property type="match status" value="2"/>
</dbReference>
<dbReference type="EMBL" id="JAACJM010000110">
    <property type="protein sequence ID" value="KAF5345614.1"/>
    <property type="molecule type" value="Genomic_DNA"/>
</dbReference>
<dbReference type="Pfam" id="PF01476">
    <property type="entry name" value="LysM"/>
    <property type="match status" value="2"/>
</dbReference>
<dbReference type="Proteomes" id="UP000559256">
    <property type="component" value="Unassembled WGS sequence"/>
</dbReference>
<evidence type="ECO:0000313" key="3">
    <source>
        <dbReference type="Proteomes" id="UP000559256"/>
    </source>
</evidence>
<dbReference type="OrthoDB" id="5959761at2759"/>
<proteinExistence type="predicted"/>
<evidence type="ECO:0000313" key="2">
    <source>
        <dbReference type="EMBL" id="KAF5345614.1"/>
    </source>
</evidence>
<name>A0A8H5FQN6_9AGAR</name>
<gene>
    <name evidence="2" type="ORF">D9758_015154</name>
</gene>
<sequence>MAWTLATLKYTIKAGDYDKVISPKFGITVDWLYAANPGLDWDDLQISSYLNIPCTGTSTASSSAATLTTSSYQNYQIKAGDYNKIIAPKFGITIGQLYAANPGLGWDDMQISSYLNISCKATSTLSLSSATSSIVNMKTCSSLLITKITGALIATPNITITSIIGQIATTTSFMTALPTSLTISSGSNTVTQMTATTPTITTTSTSTIMTTFTVNKTVTFTSTSTPPARTTTVISYTFTRHRPSKSNLGNIYSDTPNLLKRFDLDNAKTA</sequence>
<accession>A0A8H5FQN6</accession>
<dbReference type="Gene3D" id="3.10.350.10">
    <property type="entry name" value="LysM domain"/>
    <property type="match status" value="2"/>
</dbReference>
<organism evidence="2 3">
    <name type="scientific">Tetrapyrgos nigripes</name>
    <dbReference type="NCBI Taxonomy" id="182062"/>
    <lineage>
        <taxon>Eukaryota</taxon>
        <taxon>Fungi</taxon>
        <taxon>Dikarya</taxon>
        <taxon>Basidiomycota</taxon>
        <taxon>Agaricomycotina</taxon>
        <taxon>Agaricomycetes</taxon>
        <taxon>Agaricomycetidae</taxon>
        <taxon>Agaricales</taxon>
        <taxon>Marasmiineae</taxon>
        <taxon>Marasmiaceae</taxon>
        <taxon>Tetrapyrgos</taxon>
    </lineage>
</organism>
<dbReference type="CDD" id="cd00118">
    <property type="entry name" value="LysM"/>
    <property type="match status" value="1"/>
</dbReference>